<proteinExistence type="predicted"/>
<evidence type="ECO:0000313" key="1">
    <source>
        <dbReference type="EMBL" id="PYH95064.1"/>
    </source>
</evidence>
<keyword evidence="2" id="KW-1185">Reference proteome</keyword>
<dbReference type="VEuPathDB" id="FungiDB:BO71DRAFT_483251"/>
<accession>A0A319DD10</accession>
<evidence type="ECO:0000313" key="2">
    <source>
        <dbReference type="Proteomes" id="UP000247810"/>
    </source>
</evidence>
<protein>
    <submittedName>
        <fullName evidence="1">Uncharacterized protein</fullName>
    </submittedName>
</protein>
<dbReference type="EMBL" id="KZ825860">
    <property type="protein sequence ID" value="PYH95064.1"/>
    <property type="molecule type" value="Genomic_DNA"/>
</dbReference>
<gene>
    <name evidence="1" type="ORF">BO71DRAFT_483251</name>
</gene>
<dbReference type="OrthoDB" id="3182339at2759"/>
<dbReference type="Proteomes" id="UP000247810">
    <property type="component" value="Unassembled WGS sequence"/>
</dbReference>
<dbReference type="AlphaFoldDB" id="A0A319DD10"/>
<organism evidence="1 2">
    <name type="scientific">Aspergillus ellipticus CBS 707.79</name>
    <dbReference type="NCBI Taxonomy" id="1448320"/>
    <lineage>
        <taxon>Eukaryota</taxon>
        <taxon>Fungi</taxon>
        <taxon>Dikarya</taxon>
        <taxon>Ascomycota</taxon>
        <taxon>Pezizomycotina</taxon>
        <taxon>Eurotiomycetes</taxon>
        <taxon>Eurotiomycetidae</taxon>
        <taxon>Eurotiales</taxon>
        <taxon>Aspergillaceae</taxon>
        <taxon>Aspergillus</taxon>
        <taxon>Aspergillus subgen. Circumdati</taxon>
    </lineage>
</organism>
<dbReference type="STRING" id="1448320.A0A319DD10"/>
<sequence length="138" mass="16234">MWSFLRTCQGELSPRREYYPAHLKCQQVVKWNRDITTTIQDDEFRPKVESILTKPKGSRKVFRPGLRTSKPPILIEDVPHPRERALARRRAYAREVIGLKQRSTPVDNKYTRSKVRGPEREQRVSEIIPTSCYATVQR</sequence>
<reference evidence="1 2" key="1">
    <citation type="submission" date="2018-02" db="EMBL/GenBank/DDBJ databases">
        <title>The genomes of Aspergillus section Nigri reveals drivers in fungal speciation.</title>
        <authorList>
            <consortium name="DOE Joint Genome Institute"/>
            <person name="Vesth T.C."/>
            <person name="Nybo J."/>
            <person name="Theobald S."/>
            <person name="Brandl J."/>
            <person name="Frisvad J.C."/>
            <person name="Nielsen K.F."/>
            <person name="Lyhne E.K."/>
            <person name="Kogle M.E."/>
            <person name="Kuo A."/>
            <person name="Riley R."/>
            <person name="Clum A."/>
            <person name="Nolan M."/>
            <person name="Lipzen A."/>
            <person name="Salamov A."/>
            <person name="Henrissat B."/>
            <person name="Wiebenga A."/>
            <person name="De vries R.P."/>
            <person name="Grigoriev I.V."/>
            <person name="Mortensen U.H."/>
            <person name="Andersen M.R."/>
            <person name="Baker S.E."/>
        </authorList>
    </citation>
    <scope>NUCLEOTIDE SEQUENCE [LARGE SCALE GENOMIC DNA]</scope>
    <source>
        <strain evidence="1 2">CBS 707.79</strain>
    </source>
</reference>
<name>A0A319DD10_9EURO</name>